<dbReference type="OrthoDB" id="7511342at2"/>
<name>A0A0G3XA81_9SPHN</name>
<dbReference type="Proteomes" id="UP000037643">
    <property type="component" value="Chromosome"/>
</dbReference>
<keyword evidence="4" id="KW-1185">Reference proteome</keyword>
<protein>
    <submittedName>
        <fullName evidence="3">Uncharacterized protein</fullName>
    </submittedName>
</protein>
<evidence type="ECO:0000256" key="1">
    <source>
        <dbReference type="SAM" id="MobiDB-lite"/>
    </source>
</evidence>
<feature type="compositionally biased region" description="Polar residues" evidence="1">
    <location>
        <begin position="49"/>
        <end position="63"/>
    </location>
</feature>
<feature type="compositionally biased region" description="Low complexity" evidence="1">
    <location>
        <begin position="36"/>
        <end position="48"/>
    </location>
</feature>
<dbReference type="STRING" id="543877.AM2010_1214"/>
<dbReference type="KEGG" id="amx:AM2010_1214"/>
<keyword evidence="2" id="KW-0732">Signal</keyword>
<dbReference type="EMBL" id="CP011805">
    <property type="protein sequence ID" value="AKM07288.1"/>
    <property type="molecule type" value="Genomic_DNA"/>
</dbReference>
<organism evidence="3 4">
    <name type="scientific">Pelagerythrobacter marensis</name>
    <dbReference type="NCBI Taxonomy" id="543877"/>
    <lineage>
        <taxon>Bacteria</taxon>
        <taxon>Pseudomonadati</taxon>
        <taxon>Pseudomonadota</taxon>
        <taxon>Alphaproteobacteria</taxon>
        <taxon>Sphingomonadales</taxon>
        <taxon>Erythrobacteraceae</taxon>
        <taxon>Pelagerythrobacter</taxon>
    </lineage>
</organism>
<evidence type="ECO:0000313" key="3">
    <source>
        <dbReference type="EMBL" id="AKM07288.1"/>
    </source>
</evidence>
<sequence precursor="true">MRIRNLLPAVAAVAIVTGPAFAQDVPAENPAPPAPAADATASASLTAEQQSQYDTWPPAQQAQYDAWPADTQTYFWSLTGDRQELFWRLADSDKVALAGLPLEQQDQVWAQIESQAAATPAAPAGEPDVEDDAVSDGPM</sequence>
<feature type="compositionally biased region" description="Acidic residues" evidence="1">
    <location>
        <begin position="127"/>
        <end position="139"/>
    </location>
</feature>
<proteinExistence type="predicted"/>
<evidence type="ECO:0000313" key="4">
    <source>
        <dbReference type="Proteomes" id="UP000037643"/>
    </source>
</evidence>
<dbReference type="RefSeq" id="WP_053043965.1">
    <property type="nucleotide sequence ID" value="NZ_CP011805.1"/>
</dbReference>
<feature type="chain" id="PRO_5005186060" evidence="2">
    <location>
        <begin position="23"/>
        <end position="139"/>
    </location>
</feature>
<feature type="region of interest" description="Disordered" evidence="1">
    <location>
        <begin position="114"/>
        <end position="139"/>
    </location>
</feature>
<accession>A0A0G3XA81</accession>
<gene>
    <name evidence="3" type="ORF">AM2010_1214</name>
</gene>
<reference evidence="3 4" key="1">
    <citation type="submission" date="2015-06" db="EMBL/GenBank/DDBJ databases">
        <authorList>
            <person name="Kim K.M."/>
        </authorList>
    </citation>
    <scope>NUCLEOTIDE SEQUENCE [LARGE SCALE GENOMIC DNA]</scope>
    <source>
        <strain evidence="3 4">KCTC 22370</strain>
    </source>
</reference>
<evidence type="ECO:0000256" key="2">
    <source>
        <dbReference type="SAM" id="SignalP"/>
    </source>
</evidence>
<feature type="signal peptide" evidence="2">
    <location>
        <begin position="1"/>
        <end position="22"/>
    </location>
</feature>
<dbReference type="AlphaFoldDB" id="A0A0G3XA81"/>
<dbReference type="PATRIC" id="fig|543877.4.peg.1232"/>
<feature type="region of interest" description="Disordered" evidence="1">
    <location>
        <begin position="26"/>
        <end position="64"/>
    </location>
</feature>